<gene>
    <name evidence="5" type="primary">bspRIM_1</name>
    <name evidence="5" type="ORF">SDC9_41950</name>
</gene>
<dbReference type="InterPro" id="IPR001525">
    <property type="entry name" value="C5_MeTfrase"/>
</dbReference>
<dbReference type="EMBL" id="VSSQ01000481">
    <property type="protein sequence ID" value="MPL95778.1"/>
    <property type="molecule type" value="Genomic_DNA"/>
</dbReference>
<reference evidence="5" key="1">
    <citation type="submission" date="2019-08" db="EMBL/GenBank/DDBJ databases">
        <authorList>
            <person name="Kucharzyk K."/>
            <person name="Murdoch R.W."/>
            <person name="Higgins S."/>
            <person name="Loffler F."/>
        </authorList>
    </citation>
    <scope>NUCLEOTIDE SEQUENCE</scope>
</reference>
<proteinExistence type="predicted"/>
<dbReference type="InterPro" id="IPR018117">
    <property type="entry name" value="C5_DNA_meth_AS"/>
</dbReference>
<evidence type="ECO:0000256" key="4">
    <source>
        <dbReference type="ARBA" id="ARBA00022691"/>
    </source>
</evidence>
<keyword evidence="3 5" id="KW-0808">Transferase</keyword>
<evidence type="ECO:0000256" key="2">
    <source>
        <dbReference type="ARBA" id="ARBA00022603"/>
    </source>
</evidence>
<dbReference type="PRINTS" id="PR00105">
    <property type="entry name" value="C5METTRFRASE"/>
</dbReference>
<dbReference type="Gene3D" id="3.90.120.10">
    <property type="entry name" value="DNA Methylase, subunit A, domain 2"/>
    <property type="match status" value="1"/>
</dbReference>
<dbReference type="GO" id="GO:0003677">
    <property type="term" value="F:DNA binding"/>
    <property type="evidence" value="ECO:0007669"/>
    <property type="project" value="TreeGrafter"/>
</dbReference>
<dbReference type="Gene3D" id="3.40.50.150">
    <property type="entry name" value="Vaccinia Virus protein VP39"/>
    <property type="match status" value="1"/>
</dbReference>
<evidence type="ECO:0000256" key="1">
    <source>
        <dbReference type="ARBA" id="ARBA00011975"/>
    </source>
</evidence>
<dbReference type="GO" id="GO:0044027">
    <property type="term" value="P:negative regulation of gene expression via chromosomal CpG island methylation"/>
    <property type="evidence" value="ECO:0007669"/>
    <property type="project" value="TreeGrafter"/>
</dbReference>
<keyword evidence="2 5" id="KW-0489">Methyltransferase</keyword>
<sequence>MADKLNYIDLFAGAGGLSEGFIRAGFNPVAHVEMDEAACNTLLTRTVYHHLKGTPDFQKYISYIRNEGITRKELHALLPSEKRDSVINLAIGDNTNDEIFKRIDKLRGKTRIDLIVGGPPCQAYSLVGRSRDKYRMKEDNRNFLFIQYAKYLEHFKPKFFVFENVLGLLSAKDKDGNRYFDTMRDLFRSIGYETEYKVLETQEYGVLQSRKRIILIGKRGKTKGFYPEFEKWIPKASVNDILSDLKPLKAGEGNYFATKYSSKASKYLIDSNIRNGLDFTTQHIARPNTRQDLEIYRIAVQKWELGLRLEYDDLPERLKSHKNRKTFKDRFKVIAGNLPSTQTIVAHIARDGHYYIHPDIVQNRSLTPREAARIQSFPDDYFFEGKSTKPSRTATYKQIGNAVPPLIAEIIAVRIKYLLT</sequence>
<dbReference type="EC" id="2.1.1.37" evidence="1"/>
<dbReference type="PROSITE" id="PS00094">
    <property type="entry name" value="C5_MTASE_1"/>
    <property type="match status" value="1"/>
</dbReference>
<evidence type="ECO:0000313" key="5">
    <source>
        <dbReference type="EMBL" id="MPL95778.1"/>
    </source>
</evidence>
<dbReference type="SUPFAM" id="SSF53335">
    <property type="entry name" value="S-adenosyl-L-methionine-dependent methyltransferases"/>
    <property type="match status" value="1"/>
</dbReference>
<dbReference type="PROSITE" id="PS51679">
    <property type="entry name" value="SAM_MT_C5"/>
    <property type="match status" value="1"/>
</dbReference>
<dbReference type="PANTHER" id="PTHR10629:SF52">
    <property type="entry name" value="DNA (CYTOSINE-5)-METHYLTRANSFERASE 1"/>
    <property type="match status" value="1"/>
</dbReference>
<comment type="caution">
    <text evidence="5">The sequence shown here is derived from an EMBL/GenBank/DDBJ whole genome shotgun (WGS) entry which is preliminary data.</text>
</comment>
<dbReference type="NCBIfam" id="TIGR00675">
    <property type="entry name" value="dcm"/>
    <property type="match status" value="1"/>
</dbReference>
<evidence type="ECO:0000256" key="3">
    <source>
        <dbReference type="ARBA" id="ARBA00022679"/>
    </source>
</evidence>
<dbReference type="InterPro" id="IPR029063">
    <property type="entry name" value="SAM-dependent_MTases_sf"/>
</dbReference>
<dbReference type="GO" id="GO:0032259">
    <property type="term" value="P:methylation"/>
    <property type="evidence" value="ECO:0007669"/>
    <property type="project" value="UniProtKB-KW"/>
</dbReference>
<dbReference type="AlphaFoldDB" id="A0A644VWN5"/>
<dbReference type="Pfam" id="PF00145">
    <property type="entry name" value="DNA_methylase"/>
    <property type="match status" value="2"/>
</dbReference>
<dbReference type="PANTHER" id="PTHR10629">
    <property type="entry name" value="CYTOSINE-SPECIFIC METHYLTRANSFERASE"/>
    <property type="match status" value="1"/>
</dbReference>
<dbReference type="GO" id="GO:0003886">
    <property type="term" value="F:DNA (cytosine-5-)-methyltransferase activity"/>
    <property type="evidence" value="ECO:0007669"/>
    <property type="project" value="UniProtKB-EC"/>
</dbReference>
<keyword evidence="4" id="KW-0949">S-adenosyl-L-methionine</keyword>
<protein>
    <recommendedName>
        <fullName evidence="1">DNA (cytosine-5-)-methyltransferase</fullName>
        <ecNumber evidence="1">2.1.1.37</ecNumber>
    </recommendedName>
</protein>
<dbReference type="InterPro" id="IPR050390">
    <property type="entry name" value="C5-Methyltransferase"/>
</dbReference>
<accession>A0A644VWN5</accession>
<name>A0A644VWN5_9ZZZZ</name>
<organism evidence="5">
    <name type="scientific">bioreactor metagenome</name>
    <dbReference type="NCBI Taxonomy" id="1076179"/>
    <lineage>
        <taxon>unclassified sequences</taxon>
        <taxon>metagenomes</taxon>
        <taxon>ecological metagenomes</taxon>
    </lineage>
</organism>